<keyword evidence="3" id="KW-1185">Reference proteome</keyword>
<dbReference type="Proteomes" id="UP000185924">
    <property type="component" value="Unassembled WGS sequence"/>
</dbReference>
<dbReference type="RefSeq" id="WP_076422579.1">
    <property type="nucleotide sequence ID" value="NZ_FTNM01000004.1"/>
</dbReference>
<feature type="signal peptide" evidence="1">
    <location>
        <begin position="1"/>
        <end position="22"/>
    </location>
</feature>
<evidence type="ECO:0000313" key="3">
    <source>
        <dbReference type="Proteomes" id="UP000185924"/>
    </source>
</evidence>
<dbReference type="STRING" id="1077936.SAMN05421545_2840"/>
<proteinExistence type="predicted"/>
<evidence type="ECO:0000256" key="1">
    <source>
        <dbReference type="SAM" id="SignalP"/>
    </source>
</evidence>
<organism evidence="2 3">
    <name type="scientific">Pontibacter lucknowensis</name>
    <dbReference type="NCBI Taxonomy" id="1077936"/>
    <lineage>
        <taxon>Bacteria</taxon>
        <taxon>Pseudomonadati</taxon>
        <taxon>Bacteroidota</taxon>
        <taxon>Cytophagia</taxon>
        <taxon>Cytophagales</taxon>
        <taxon>Hymenobacteraceae</taxon>
        <taxon>Pontibacter</taxon>
    </lineage>
</organism>
<reference evidence="3" key="1">
    <citation type="submission" date="2017-01" db="EMBL/GenBank/DDBJ databases">
        <authorList>
            <person name="Varghese N."/>
            <person name="Submissions S."/>
        </authorList>
    </citation>
    <scope>NUCLEOTIDE SEQUENCE [LARGE SCALE GENOMIC DNA]</scope>
    <source>
        <strain evidence="3">DM9</strain>
    </source>
</reference>
<dbReference type="OrthoDB" id="945646at2"/>
<dbReference type="PROSITE" id="PS51257">
    <property type="entry name" value="PROKAR_LIPOPROTEIN"/>
    <property type="match status" value="1"/>
</dbReference>
<dbReference type="EMBL" id="FTNM01000004">
    <property type="protein sequence ID" value="SIR23451.1"/>
    <property type="molecule type" value="Genomic_DNA"/>
</dbReference>
<name>A0A1N6Z9I7_9BACT</name>
<keyword evidence="1" id="KW-0732">Signal</keyword>
<protein>
    <submittedName>
        <fullName evidence="2">Starch-binding associating with outer membrane</fullName>
    </submittedName>
</protein>
<feature type="chain" id="PRO_5012048925" evidence="1">
    <location>
        <begin position="23"/>
        <end position="299"/>
    </location>
</feature>
<dbReference type="AlphaFoldDB" id="A0A1N6Z9I7"/>
<gene>
    <name evidence="2" type="ORF">SAMN05421545_2840</name>
</gene>
<accession>A0A1N6Z9I7</accession>
<sequence length="299" mass="34675">MKNKLLSLFLAFALFSCGSSEEANIEKASVEPQAAEVKPQMLNISIVLDLSDRVIQPMQPTQAERDIQIVGKLTEVFKSNMKAKGSFQSKDKIRVLFKPAPDDPNINNIAKKLSVDLSKMDNKQKKEVYDNITTNFEEGLREIYTQTIDSKNWVGSDIWRFFKNDVKDLCIEPNPEYRNIVVIVTDGYLYHEQSKDRQQNKTSYITPKFLQDEGFRKGDNWREKMEKDNYGLISTNQSIDNLEVMVLEINASDSHKKEEDIIKAYLNQWFRDMNIEDPVLHTTDLPSNTDKRIENFFRS</sequence>
<evidence type="ECO:0000313" key="2">
    <source>
        <dbReference type="EMBL" id="SIR23451.1"/>
    </source>
</evidence>